<protein>
    <submittedName>
        <fullName evidence="3">D-galactarate dehydratase/Altronate hydrolase-like protein</fullName>
    </submittedName>
</protein>
<reference evidence="4" key="1">
    <citation type="submission" date="2006-01" db="EMBL/GenBank/DDBJ databases">
        <title>Complete sequence of Novosphingobium aromaticivorans DSM 12444.</title>
        <authorList>
            <consortium name="US DOE Joint Genome Institute"/>
            <person name="Copeland A."/>
            <person name="Lucas S."/>
            <person name="Lapidus A."/>
            <person name="Barry K."/>
            <person name="Detter J.C."/>
            <person name="Glavina T."/>
            <person name="Hammon N."/>
            <person name="Israni S."/>
            <person name="Pitluck S."/>
            <person name="Chain P."/>
            <person name="Malfatti S."/>
            <person name="Shin M."/>
            <person name="Vergez L."/>
            <person name="Schmutz J."/>
            <person name="Larimer F."/>
            <person name="Land M."/>
            <person name="Kyrpides N."/>
            <person name="Ivanova N."/>
            <person name="Fredrickson J."/>
            <person name="Balkwill D."/>
            <person name="Romine M.F."/>
            <person name="Richardson P."/>
        </authorList>
    </citation>
    <scope>NUCLEOTIDE SEQUENCE [LARGE SCALE GENOMIC DNA]</scope>
    <source>
        <strain evidence="4">ATCC 700278 / DSM 12444 / CCUG 56034 / CIP 105152 / NBRC 16084 / F199</strain>
    </source>
</reference>
<dbReference type="InterPro" id="IPR013974">
    <property type="entry name" value="SAF"/>
</dbReference>
<dbReference type="SMART" id="SM00858">
    <property type="entry name" value="SAF"/>
    <property type="match status" value="1"/>
</dbReference>
<dbReference type="KEGG" id="nar:Saro_2431"/>
<feature type="domain" description="SAF" evidence="2">
    <location>
        <begin position="20"/>
        <end position="91"/>
    </location>
</feature>
<dbReference type="GO" id="GO:0016787">
    <property type="term" value="F:hydrolase activity"/>
    <property type="evidence" value="ECO:0007669"/>
    <property type="project" value="UniProtKB-KW"/>
</dbReference>
<accession>Q2G5K6</accession>
<keyword evidence="4" id="KW-1185">Reference proteome</keyword>
<dbReference type="Gene3D" id="2.30.130.110">
    <property type="match status" value="1"/>
</dbReference>
<evidence type="ECO:0000256" key="1">
    <source>
        <dbReference type="ARBA" id="ARBA00023239"/>
    </source>
</evidence>
<dbReference type="GO" id="GO:0016829">
    <property type="term" value="F:lyase activity"/>
    <property type="evidence" value="ECO:0007669"/>
    <property type="project" value="UniProtKB-KW"/>
</dbReference>
<keyword evidence="1" id="KW-0456">Lyase</keyword>
<dbReference type="InterPro" id="IPR044144">
    <property type="entry name" value="SAF_UxaA/GarD"/>
</dbReference>
<organism evidence="3 4">
    <name type="scientific">Novosphingobium aromaticivorans (strain ATCC 700278 / DSM 12444 / CCUG 56034 / CIP 105152 / NBRC 16084 / F199)</name>
    <dbReference type="NCBI Taxonomy" id="279238"/>
    <lineage>
        <taxon>Bacteria</taxon>
        <taxon>Pseudomonadati</taxon>
        <taxon>Pseudomonadota</taxon>
        <taxon>Alphaproteobacteria</taxon>
        <taxon>Sphingomonadales</taxon>
        <taxon>Sphingomonadaceae</taxon>
        <taxon>Novosphingobium</taxon>
    </lineage>
</organism>
<dbReference type="AlphaFoldDB" id="Q2G5K6"/>
<dbReference type="STRING" id="279238.Saro_2431"/>
<dbReference type="Proteomes" id="UP000009134">
    <property type="component" value="Chromosome"/>
</dbReference>
<gene>
    <name evidence="3" type="ordered locus">Saro_2431</name>
</gene>
<evidence type="ECO:0000313" key="4">
    <source>
        <dbReference type="Proteomes" id="UP000009134"/>
    </source>
</evidence>
<proteinExistence type="predicted"/>
<keyword evidence="3" id="KW-0378">Hydrolase</keyword>
<dbReference type="RefSeq" id="WP_011446073.1">
    <property type="nucleotide sequence ID" value="NC_007794.1"/>
</dbReference>
<sequence length="109" mass="11351">MALPEADREQGAFLLLDPADNILVCTRDALAGDLVTIDGIHVRLPQPVGVGHKIARRPLAAGEKVLRYGAPIGSMTADAAIAEHVHSHNLGSDYIAAHGRGGQAGGTRE</sequence>
<dbReference type="eggNOG" id="COG2721">
    <property type="taxonomic scope" value="Bacteria"/>
</dbReference>
<dbReference type="HOGENOM" id="CLU_084161_1_0_5"/>
<evidence type="ECO:0000313" key="3">
    <source>
        <dbReference type="EMBL" id="ABD26867.1"/>
    </source>
</evidence>
<evidence type="ECO:0000259" key="2">
    <source>
        <dbReference type="SMART" id="SM00858"/>
    </source>
</evidence>
<dbReference type="CDD" id="cd11613">
    <property type="entry name" value="SAF_AH_GD"/>
    <property type="match status" value="1"/>
</dbReference>
<dbReference type="EMBL" id="CP000248">
    <property type="protein sequence ID" value="ABD26867.1"/>
    <property type="molecule type" value="Genomic_DNA"/>
</dbReference>
<name>Q2G5K6_NOVAD</name>